<evidence type="ECO:0000256" key="2">
    <source>
        <dbReference type="SAM" id="Phobius"/>
    </source>
</evidence>
<gene>
    <name evidence="3" type="ORF">QBC35DRAFT_56422</name>
</gene>
<keyword evidence="2" id="KW-0812">Transmembrane</keyword>
<dbReference type="Proteomes" id="UP001302126">
    <property type="component" value="Unassembled WGS sequence"/>
</dbReference>
<feature type="transmembrane region" description="Helical" evidence="2">
    <location>
        <begin position="229"/>
        <end position="250"/>
    </location>
</feature>
<evidence type="ECO:0000313" key="3">
    <source>
        <dbReference type="EMBL" id="KAK4190836.1"/>
    </source>
</evidence>
<feature type="region of interest" description="Disordered" evidence="1">
    <location>
        <begin position="477"/>
        <end position="511"/>
    </location>
</feature>
<keyword evidence="2" id="KW-1133">Transmembrane helix</keyword>
<organism evidence="3 4">
    <name type="scientific">Podospora australis</name>
    <dbReference type="NCBI Taxonomy" id="1536484"/>
    <lineage>
        <taxon>Eukaryota</taxon>
        <taxon>Fungi</taxon>
        <taxon>Dikarya</taxon>
        <taxon>Ascomycota</taxon>
        <taxon>Pezizomycotina</taxon>
        <taxon>Sordariomycetes</taxon>
        <taxon>Sordariomycetidae</taxon>
        <taxon>Sordariales</taxon>
        <taxon>Podosporaceae</taxon>
        <taxon>Podospora</taxon>
    </lineage>
</organism>
<keyword evidence="4" id="KW-1185">Reference proteome</keyword>
<feature type="compositionally biased region" description="Basic and acidic residues" evidence="1">
    <location>
        <begin position="488"/>
        <end position="511"/>
    </location>
</feature>
<feature type="transmembrane region" description="Helical" evidence="2">
    <location>
        <begin position="256"/>
        <end position="275"/>
    </location>
</feature>
<feature type="compositionally biased region" description="Polar residues" evidence="1">
    <location>
        <begin position="144"/>
        <end position="160"/>
    </location>
</feature>
<keyword evidence="2" id="KW-0472">Membrane</keyword>
<dbReference type="EMBL" id="MU864363">
    <property type="protein sequence ID" value="KAK4190836.1"/>
    <property type="molecule type" value="Genomic_DNA"/>
</dbReference>
<reference evidence="3" key="2">
    <citation type="submission" date="2023-05" db="EMBL/GenBank/DDBJ databases">
        <authorList>
            <consortium name="Lawrence Berkeley National Laboratory"/>
            <person name="Steindorff A."/>
            <person name="Hensen N."/>
            <person name="Bonometti L."/>
            <person name="Westerberg I."/>
            <person name="Brannstrom I.O."/>
            <person name="Guillou S."/>
            <person name="Cros-Aarteil S."/>
            <person name="Calhoun S."/>
            <person name="Haridas S."/>
            <person name="Kuo A."/>
            <person name="Mondo S."/>
            <person name="Pangilinan J."/>
            <person name="Riley R."/>
            <person name="Labutti K."/>
            <person name="Andreopoulos B."/>
            <person name="Lipzen A."/>
            <person name="Chen C."/>
            <person name="Yanf M."/>
            <person name="Daum C."/>
            <person name="Ng V."/>
            <person name="Clum A."/>
            <person name="Ohm R."/>
            <person name="Martin F."/>
            <person name="Silar P."/>
            <person name="Natvig D."/>
            <person name="Lalanne C."/>
            <person name="Gautier V."/>
            <person name="Ament-Velasquez S.L."/>
            <person name="Kruys A."/>
            <person name="Hutchinson M.I."/>
            <person name="Powell A.J."/>
            <person name="Barry K."/>
            <person name="Miller A.N."/>
            <person name="Grigoriev I.V."/>
            <person name="Debuchy R."/>
            <person name="Gladieux P."/>
            <person name="Thoren M.H."/>
            <person name="Johannesson H."/>
        </authorList>
    </citation>
    <scope>NUCLEOTIDE SEQUENCE</scope>
    <source>
        <strain evidence="3">PSN309</strain>
    </source>
</reference>
<evidence type="ECO:0000313" key="4">
    <source>
        <dbReference type="Proteomes" id="UP001302126"/>
    </source>
</evidence>
<comment type="caution">
    <text evidence="3">The sequence shown here is derived from an EMBL/GenBank/DDBJ whole genome shotgun (WGS) entry which is preliminary data.</text>
</comment>
<protein>
    <submittedName>
        <fullName evidence="3">Uncharacterized protein</fullName>
    </submittedName>
</protein>
<accession>A0AAN7AJC5</accession>
<dbReference type="AlphaFoldDB" id="A0AAN7AJC5"/>
<feature type="region of interest" description="Disordered" evidence="1">
    <location>
        <begin position="143"/>
        <end position="200"/>
    </location>
</feature>
<reference evidence="3" key="1">
    <citation type="journal article" date="2023" name="Mol. Phylogenet. Evol.">
        <title>Genome-scale phylogeny and comparative genomics of the fungal order Sordariales.</title>
        <authorList>
            <person name="Hensen N."/>
            <person name="Bonometti L."/>
            <person name="Westerberg I."/>
            <person name="Brannstrom I.O."/>
            <person name="Guillou S."/>
            <person name="Cros-Aarteil S."/>
            <person name="Calhoun S."/>
            <person name="Haridas S."/>
            <person name="Kuo A."/>
            <person name="Mondo S."/>
            <person name="Pangilinan J."/>
            <person name="Riley R."/>
            <person name="LaButti K."/>
            <person name="Andreopoulos B."/>
            <person name="Lipzen A."/>
            <person name="Chen C."/>
            <person name="Yan M."/>
            <person name="Daum C."/>
            <person name="Ng V."/>
            <person name="Clum A."/>
            <person name="Steindorff A."/>
            <person name="Ohm R.A."/>
            <person name="Martin F."/>
            <person name="Silar P."/>
            <person name="Natvig D.O."/>
            <person name="Lalanne C."/>
            <person name="Gautier V."/>
            <person name="Ament-Velasquez S.L."/>
            <person name="Kruys A."/>
            <person name="Hutchinson M.I."/>
            <person name="Powell A.J."/>
            <person name="Barry K."/>
            <person name="Miller A.N."/>
            <person name="Grigoriev I.V."/>
            <person name="Debuchy R."/>
            <person name="Gladieux P."/>
            <person name="Hiltunen Thoren M."/>
            <person name="Johannesson H."/>
        </authorList>
    </citation>
    <scope>NUCLEOTIDE SEQUENCE</scope>
    <source>
        <strain evidence="3">PSN309</strain>
    </source>
</reference>
<evidence type="ECO:0000256" key="1">
    <source>
        <dbReference type="SAM" id="MobiDB-lite"/>
    </source>
</evidence>
<proteinExistence type="predicted"/>
<feature type="transmembrane region" description="Helical" evidence="2">
    <location>
        <begin position="333"/>
        <end position="350"/>
    </location>
</feature>
<sequence length="511" mass="57215">MADEEPAGWFPEERHQWRFDVITLLAIVGENSIAEHLQTITASTFCLLPRIIPAPQALLKPTRPQRLPPVNAAVIGVYGGTLVESVSYFANIIHPLDELKPLTFKVLEIKHKDMLKRIPRKKGPWWKNLLGGNKGQHIELERPGTSTNVHQVPSANTAGSPTGGPKRKDTVQFAVETDLERGSSAANPSTPAFAPPKRTGTMGRIGDSLTTLMHNDERYAVPPALWSPVNILSVLSVILSTGIIIAAAFWKDGTAIVAIGVISVSSSVVCYASWWKPLLMSRVSKNKVPEGDMVIRTREGAFILVKCTEDVARELYTGTEECQYVCNDIYHRAFMGLGMVMLMFAIVLLGNCKWNSQVFIGASYVLLNGLYWGMGMLPAHYFWDLSRYEWTDVTPEDVREFTKKMAHKEVSPSFTLTLWHAIRETKHSAWVERSGAMPLTDKWKEWLKEATEQAWKGNKDWDAVKRKDEIMARKEEVQSTGFKIPVDPSEKEPLVPVEGLRRREPAGQEDA</sequence>
<feature type="transmembrane region" description="Helical" evidence="2">
    <location>
        <begin position="356"/>
        <end position="377"/>
    </location>
</feature>
<name>A0AAN7AJC5_9PEZI</name>